<reference evidence="1 2" key="1">
    <citation type="submission" date="2018-06" db="EMBL/GenBank/DDBJ databases">
        <title>Comparative genomics reveals the genomic features of Rhizophagus irregularis, R. cerebriforme, R. diaphanum and Gigaspora rosea, and their symbiotic lifestyle signature.</title>
        <authorList>
            <person name="Morin E."/>
            <person name="San Clemente H."/>
            <person name="Chen E.C.H."/>
            <person name="De La Providencia I."/>
            <person name="Hainaut M."/>
            <person name="Kuo A."/>
            <person name="Kohler A."/>
            <person name="Murat C."/>
            <person name="Tang N."/>
            <person name="Roy S."/>
            <person name="Loubradou J."/>
            <person name="Henrissat B."/>
            <person name="Grigoriev I.V."/>
            <person name="Corradi N."/>
            <person name="Roux C."/>
            <person name="Martin F.M."/>
        </authorList>
    </citation>
    <scope>NUCLEOTIDE SEQUENCE [LARGE SCALE GENOMIC DNA]</scope>
    <source>
        <strain evidence="1 2">DAOM 194757</strain>
    </source>
</reference>
<organism evidence="1 2">
    <name type="scientific">Gigaspora rosea</name>
    <dbReference type="NCBI Taxonomy" id="44941"/>
    <lineage>
        <taxon>Eukaryota</taxon>
        <taxon>Fungi</taxon>
        <taxon>Fungi incertae sedis</taxon>
        <taxon>Mucoromycota</taxon>
        <taxon>Glomeromycotina</taxon>
        <taxon>Glomeromycetes</taxon>
        <taxon>Diversisporales</taxon>
        <taxon>Gigasporaceae</taxon>
        <taxon>Gigaspora</taxon>
    </lineage>
</organism>
<dbReference type="OrthoDB" id="10446215at2759"/>
<name>A0A397WB39_9GLOM</name>
<keyword evidence="2" id="KW-1185">Reference proteome</keyword>
<comment type="caution">
    <text evidence="1">The sequence shown here is derived from an EMBL/GenBank/DDBJ whole genome shotgun (WGS) entry which is preliminary data.</text>
</comment>
<proteinExistence type="predicted"/>
<dbReference type="Proteomes" id="UP000266673">
    <property type="component" value="Unassembled WGS sequence"/>
</dbReference>
<gene>
    <name evidence="1" type="ORF">C2G38_2156574</name>
</gene>
<evidence type="ECO:0000313" key="2">
    <source>
        <dbReference type="Proteomes" id="UP000266673"/>
    </source>
</evidence>
<dbReference type="AlphaFoldDB" id="A0A397WB39"/>
<sequence length="99" mass="10818">MMTQAINQAAGRLLTTPNINIPINQAGQPLTTPNINIPINQAGQPLMLQNVNLPINPTVGQPLIFQNDNIHVTSSFDNLTAEERFKILTEGSDPFLSKQ</sequence>
<dbReference type="EMBL" id="QKWP01000050">
    <property type="protein sequence ID" value="RIB28986.1"/>
    <property type="molecule type" value="Genomic_DNA"/>
</dbReference>
<protein>
    <submittedName>
        <fullName evidence="1">Uncharacterized protein</fullName>
    </submittedName>
</protein>
<accession>A0A397WB39</accession>
<evidence type="ECO:0000313" key="1">
    <source>
        <dbReference type="EMBL" id="RIB28986.1"/>
    </source>
</evidence>